<proteinExistence type="inferred from homology"/>
<name>A0ABR6WJK0_9FIRM</name>
<dbReference type="InterPro" id="IPR001248">
    <property type="entry name" value="Pur-cyt_permease"/>
</dbReference>
<evidence type="ECO:0000256" key="4">
    <source>
        <dbReference type="ARBA" id="ARBA00022989"/>
    </source>
</evidence>
<comment type="caution">
    <text evidence="7">The sequence shown here is derived from an EMBL/GenBank/DDBJ whole genome shotgun (WGS) entry which is preliminary data.</text>
</comment>
<feature type="transmembrane region" description="Helical" evidence="6">
    <location>
        <begin position="291"/>
        <end position="308"/>
    </location>
</feature>
<dbReference type="Proteomes" id="UP000653358">
    <property type="component" value="Unassembled WGS sequence"/>
</dbReference>
<dbReference type="RefSeq" id="WP_148603272.1">
    <property type="nucleotide sequence ID" value="NZ_RXYB01000007.1"/>
</dbReference>
<organism evidence="7 8">
    <name type="scientific">Acetobacterium tundrae</name>
    <dbReference type="NCBI Taxonomy" id="132932"/>
    <lineage>
        <taxon>Bacteria</taxon>
        <taxon>Bacillati</taxon>
        <taxon>Bacillota</taxon>
        <taxon>Clostridia</taxon>
        <taxon>Eubacteriales</taxon>
        <taxon>Eubacteriaceae</taxon>
        <taxon>Acetobacterium</taxon>
    </lineage>
</organism>
<feature type="transmembrane region" description="Helical" evidence="6">
    <location>
        <begin position="41"/>
        <end position="62"/>
    </location>
</feature>
<keyword evidence="3 6" id="KW-0812">Transmembrane</keyword>
<feature type="transmembrane region" description="Helical" evidence="6">
    <location>
        <begin position="243"/>
        <end position="270"/>
    </location>
</feature>
<dbReference type="EMBL" id="WJBB01000004">
    <property type="protein sequence ID" value="MBC3796317.1"/>
    <property type="molecule type" value="Genomic_DNA"/>
</dbReference>
<evidence type="ECO:0000256" key="6">
    <source>
        <dbReference type="SAM" id="Phobius"/>
    </source>
</evidence>
<feature type="transmembrane region" description="Helical" evidence="6">
    <location>
        <begin position="372"/>
        <end position="393"/>
    </location>
</feature>
<dbReference type="Pfam" id="PF02133">
    <property type="entry name" value="Transp_cyt_pur"/>
    <property type="match status" value="1"/>
</dbReference>
<evidence type="ECO:0000256" key="3">
    <source>
        <dbReference type="ARBA" id="ARBA00022692"/>
    </source>
</evidence>
<keyword evidence="5 6" id="KW-0472">Membrane</keyword>
<dbReference type="NCBIfam" id="TIGR02358">
    <property type="entry name" value="thia_cytX"/>
    <property type="match status" value="1"/>
</dbReference>
<evidence type="ECO:0000313" key="8">
    <source>
        <dbReference type="Proteomes" id="UP000653358"/>
    </source>
</evidence>
<keyword evidence="4 6" id="KW-1133">Transmembrane helix</keyword>
<dbReference type="Gene3D" id="1.10.4160.10">
    <property type="entry name" value="Hydantoin permease"/>
    <property type="match status" value="1"/>
</dbReference>
<feature type="transmembrane region" description="Helical" evidence="6">
    <location>
        <begin position="212"/>
        <end position="237"/>
    </location>
</feature>
<feature type="transmembrane region" description="Helical" evidence="6">
    <location>
        <begin position="314"/>
        <end position="335"/>
    </location>
</feature>
<dbReference type="PANTHER" id="PTHR30569:SF0">
    <property type="entry name" value="CYTOSINE PERMEASE"/>
    <property type="match status" value="1"/>
</dbReference>
<evidence type="ECO:0000256" key="1">
    <source>
        <dbReference type="ARBA" id="ARBA00004141"/>
    </source>
</evidence>
<comment type="similarity">
    <text evidence="2">Belongs to the purine-cytosine permease (2.A.39) family.</text>
</comment>
<comment type="subcellular location">
    <subcellularLocation>
        <location evidence="1">Membrane</location>
        <topology evidence="1">Multi-pass membrane protein</topology>
    </subcellularLocation>
</comment>
<feature type="transmembrane region" description="Helical" evidence="6">
    <location>
        <begin position="347"/>
        <end position="366"/>
    </location>
</feature>
<dbReference type="CDD" id="cd11484">
    <property type="entry name" value="SLC-NCS1sbd_CobB-like"/>
    <property type="match status" value="1"/>
</dbReference>
<feature type="transmembrane region" description="Helical" evidence="6">
    <location>
        <begin position="83"/>
        <end position="108"/>
    </location>
</feature>
<feature type="transmembrane region" description="Helical" evidence="6">
    <location>
        <begin position="120"/>
        <end position="140"/>
    </location>
</feature>
<accession>A0ABR6WJK0</accession>
<dbReference type="PANTHER" id="PTHR30569">
    <property type="entry name" value="CYTOSINE TRANSPORTER CODB"/>
    <property type="match status" value="1"/>
</dbReference>
<dbReference type="InterPro" id="IPR030191">
    <property type="entry name" value="CodB"/>
</dbReference>
<gene>
    <name evidence="7" type="primary">cytX</name>
    <name evidence="7" type="ORF">GH807_04535</name>
</gene>
<keyword evidence="8" id="KW-1185">Reference proteome</keyword>
<feature type="transmembrane region" description="Helical" evidence="6">
    <location>
        <begin position="147"/>
        <end position="167"/>
    </location>
</feature>
<protein>
    <submittedName>
        <fullName evidence="7">Hydroxymethylpyrimidine transporter CytX</fullName>
    </submittedName>
</protein>
<evidence type="ECO:0000313" key="7">
    <source>
        <dbReference type="EMBL" id="MBC3796317.1"/>
    </source>
</evidence>
<dbReference type="InterPro" id="IPR012732">
    <property type="entry name" value="Thia_CytX"/>
</dbReference>
<feature type="transmembrane region" description="Helical" evidence="6">
    <location>
        <begin position="12"/>
        <end position="35"/>
    </location>
</feature>
<evidence type="ECO:0000256" key="5">
    <source>
        <dbReference type="ARBA" id="ARBA00023136"/>
    </source>
</evidence>
<evidence type="ECO:0000256" key="2">
    <source>
        <dbReference type="ARBA" id="ARBA00008974"/>
    </source>
</evidence>
<sequence>MQSENKLSNRSLTLLWLGAAISIAEVMTGTLIAPLGLKNGVIAIIMGHVIGISVLFLAGVIGSQSKLPAIESSRISFGKYGSYIFSILNILQLIGWTAVMVITAAKAIDGVTVSAFNYQNTTLGCIIIGAFIFLWVLVGFKNMEKLNYIAVGLLFIGSVILSLQIFGGSTANSAVEGTMSFGGAVELSAIMPISWLPLIADYTRFSRKEKSGSLVSSISYFMGSCWMYIIGLGAALYAGTSDIFVILTSVGLGMVALIIILFSTVTTAFLDVYSAGVSFVNIDTKVKERTAVLITGVIGVLLAIVAPIDAYQDFLYLIGSVFAPLFAILITDYFVFKNTKVDEKKLIDVKNMIIWVAGVVIYRQLMTCDFPVGVTLPAMVMISLLFILVNGGIKLCSKKS</sequence>
<reference evidence="7 8" key="1">
    <citation type="journal article" date="2020" name="mSystems">
        <title>Defining Genomic and Predicted Metabolic Features of the Acetobacterium Genus.</title>
        <authorList>
            <person name="Ross D.E."/>
            <person name="Marshall C.W."/>
            <person name="Gulliver D."/>
            <person name="May H.D."/>
            <person name="Norman R.S."/>
        </authorList>
    </citation>
    <scope>NUCLEOTIDE SEQUENCE [LARGE SCALE GENOMIC DNA]</scope>
    <source>
        <strain evidence="7 8">DSM 9173</strain>
    </source>
</reference>
<feature type="transmembrane region" description="Helical" evidence="6">
    <location>
        <begin position="179"/>
        <end position="200"/>
    </location>
</feature>